<protein>
    <recommendedName>
        <fullName evidence="2">fructose-bisphosphate aldolase</fullName>
        <ecNumber evidence="2">4.1.2.13</ecNumber>
    </recommendedName>
</protein>
<evidence type="ECO:0000313" key="3">
    <source>
        <dbReference type="EMBL" id="NLV04584.1"/>
    </source>
</evidence>
<reference evidence="3" key="1">
    <citation type="submission" date="2019-12" db="EMBL/GenBank/DDBJ databases">
        <title>The whole-genome sequencing of Haloarcula japonica strain pws8.</title>
        <authorList>
            <person name="Verma D.K."/>
            <person name="Gopal K."/>
            <person name="Prasad E.S."/>
        </authorList>
    </citation>
    <scope>NUCLEOTIDE SEQUENCE</scope>
    <source>
        <strain evidence="3">Pws8</strain>
    </source>
</reference>
<dbReference type="InterPro" id="IPR041720">
    <property type="entry name" value="FbaB-like"/>
</dbReference>
<accession>A0A847U126</accession>
<dbReference type="InterPro" id="IPR013785">
    <property type="entry name" value="Aldolase_TIM"/>
</dbReference>
<dbReference type="EC" id="4.1.2.13" evidence="2"/>
<evidence type="ECO:0000313" key="4">
    <source>
        <dbReference type="Proteomes" id="UP000610611"/>
    </source>
</evidence>
<dbReference type="SUPFAM" id="SSF51569">
    <property type="entry name" value="Aldolase"/>
    <property type="match status" value="1"/>
</dbReference>
<dbReference type="PIRSF" id="PIRSF038992">
    <property type="entry name" value="Aldolase_Ia"/>
    <property type="match status" value="1"/>
</dbReference>
<dbReference type="PANTHER" id="PTHR47916">
    <property type="entry name" value="FRUCTOSE-BISPHOSPHATE ALDOLASE CLASS 1"/>
    <property type="match status" value="1"/>
</dbReference>
<dbReference type="GO" id="GO:0004332">
    <property type="term" value="F:fructose-bisphosphate aldolase activity"/>
    <property type="evidence" value="ECO:0007669"/>
    <property type="project" value="UniProtKB-EC"/>
</dbReference>
<dbReference type="EMBL" id="WOWB01000001">
    <property type="protein sequence ID" value="NLV04584.1"/>
    <property type="molecule type" value="Genomic_DNA"/>
</dbReference>
<gene>
    <name evidence="3" type="ORF">GOC83_00340</name>
</gene>
<evidence type="ECO:0000256" key="1">
    <source>
        <dbReference type="ARBA" id="ARBA00008116"/>
    </source>
</evidence>
<dbReference type="Gene3D" id="3.20.20.70">
    <property type="entry name" value="Aldolase class I"/>
    <property type="match status" value="1"/>
</dbReference>
<proteinExistence type="inferred from homology"/>
<organism evidence="3 4">
    <name type="scientific">Haloarcula rubripromontorii</name>
    <dbReference type="NCBI Taxonomy" id="1705562"/>
    <lineage>
        <taxon>Archaea</taxon>
        <taxon>Methanobacteriati</taxon>
        <taxon>Methanobacteriota</taxon>
        <taxon>Stenosarchaea group</taxon>
        <taxon>Halobacteria</taxon>
        <taxon>Halobacteriales</taxon>
        <taxon>Haloarculaceae</taxon>
        <taxon>Haloarcula</taxon>
    </lineage>
</organism>
<sequence>MSGSDLLDTESGNAVVVALDHGIGMGAIDGFEDPQATLDAVLAGEPDGVLVGPYFAERFADTFAASSADVLVTADFVSPSSRPGEDVGPWVQQHAFDTDRLLACDPVGVKSVLAFGRQDSQAFERNVDYITDITESLRGTGIPHIVETVMWGNQVPDRFETDAEYVANACRIGWELGADILKAPYTGDRDSFEPIVRNAPVPVMILGGPSSGSVRAMLDDVADAMAAGARGLVMGRSVWQTEDPAAVVAALRRIVRDGESPEAAWTA</sequence>
<comment type="caution">
    <text evidence="3">The sequence shown here is derived from an EMBL/GenBank/DDBJ whole genome shotgun (WGS) entry which is preliminary data.</text>
</comment>
<dbReference type="Pfam" id="PF01791">
    <property type="entry name" value="DeoC"/>
    <property type="match status" value="1"/>
</dbReference>
<name>A0A847U126_9EURY</name>
<dbReference type="RefSeq" id="WP_170082433.1">
    <property type="nucleotide sequence ID" value="NZ_JAWJXX010000002.1"/>
</dbReference>
<dbReference type="Proteomes" id="UP000610611">
    <property type="component" value="Unassembled WGS sequence"/>
</dbReference>
<dbReference type="InterPro" id="IPR002915">
    <property type="entry name" value="DeoC/FbaB/LacD_aldolase"/>
</dbReference>
<evidence type="ECO:0000256" key="2">
    <source>
        <dbReference type="ARBA" id="ARBA00013068"/>
    </source>
</evidence>
<dbReference type="SMART" id="SM01133">
    <property type="entry name" value="DeoC"/>
    <property type="match status" value="1"/>
</dbReference>
<dbReference type="AlphaFoldDB" id="A0A847U126"/>
<comment type="similarity">
    <text evidence="1">Belongs to the DeoC/FbaB aldolase family.</text>
</comment>
<dbReference type="PANTHER" id="PTHR47916:SF1">
    <property type="entry name" value="3-HYDROXY-5-PHOSPHONOOXYPENTANE-2,4-DIONE THIOLASE"/>
    <property type="match status" value="1"/>
</dbReference>
<dbReference type="InterPro" id="IPR050456">
    <property type="entry name" value="DeoC/FbaB_aldolase"/>
</dbReference>